<evidence type="ECO:0000313" key="11">
    <source>
        <dbReference type="Proteomes" id="UP001231166"/>
    </source>
</evidence>
<dbReference type="GO" id="GO:0010181">
    <property type="term" value="F:FMN binding"/>
    <property type="evidence" value="ECO:0007669"/>
    <property type="project" value="InterPro"/>
</dbReference>
<organism evidence="9 11">
    <name type="scientific">Rhodococcus opacus</name>
    <name type="common">Nocardia opaca</name>
    <dbReference type="NCBI Taxonomy" id="37919"/>
    <lineage>
        <taxon>Bacteria</taxon>
        <taxon>Bacillati</taxon>
        <taxon>Actinomycetota</taxon>
        <taxon>Actinomycetes</taxon>
        <taxon>Mycobacteriales</taxon>
        <taxon>Nocardiaceae</taxon>
        <taxon>Rhodococcus</taxon>
    </lineage>
</organism>
<dbReference type="InterPro" id="IPR001155">
    <property type="entry name" value="OxRdtase_FMN_N"/>
</dbReference>
<keyword evidence="2" id="KW-0285">Flavoprotein</keyword>
<dbReference type="Proteomes" id="UP001231166">
    <property type="component" value="Plasmid pRho-VOC14-L"/>
</dbReference>
<dbReference type="GO" id="GO:0050661">
    <property type="term" value="F:NADP binding"/>
    <property type="evidence" value="ECO:0007669"/>
    <property type="project" value="InterPro"/>
</dbReference>
<evidence type="ECO:0000313" key="8">
    <source>
        <dbReference type="EMBL" id="MCZ4590597.1"/>
    </source>
</evidence>
<accession>A0AAX3YUG6</accession>
<evidence type="ECO:0000256" key="1">
    <source>
        <dbReference type="ARBA" id="ARBA00001917"/>
    </source>
</evidence>
<reference evidence="8" key="1">
    <citation type="submission" date="2022-12" db="EMBL/GenBank/DDBJ databases">
        <authorList>
            <person name="Krivoruchko A.V."/>
            <person name="Elkin A."/>
        </authorList>
    </citation>
    <scope>NUCLEOTIDE SEQUENCE</scope>
    <source>
        <strain evidence="8">IEGM 249</strain>
    </source>
</reference>
<evidence type="ECO:0000313" key="10">
    <source>
        <dbReference type="Proteomes" id="UP001066327"/>
    </source>
</evidence>
<dbReference type="InterPro" id="IPR013785">
    <property type="entry name" value="Aldolase_TIM"/>
</dbReference>
<evidence type="ECO:0000256" key="4">
    <source>
        <dbReference type="ARBA" id="ARBA00022857"/>
    </source>
</evidence>
<dbReference type="RefSeq" id="WP_172652862.1">
    <property type="nucleotide sequence ID" value="NZ_CP051856.1"/>
</dbReference>
<feature type="region of interest" description="Disordered" evidence="6">
    <location>
        <begin position="351"/>
        <end position="385"/>
    </location>
</feature>
<dbReference type="Proteomes" id="UP001066327">
    <property type="component" value="Unassembled WGS sequence"/>
</dbReference>
<reference evidence="9" key="2">
    <citation type="submission" date="2023-07" db="EMBL/GenBank/DDBJ databases">
        <title>Genomic analysis of Rhodococcus opacus VOC-14 with glycol ethers degradation activity.</title>
        <authorList>
            <person name="Narkevich D.A."/>
            <person name="Hlushen A.M."/>
            <person name="Akhremchuk A.E."/>
            <person name="Sikolenko M.A."/>
            <person name="Valentovich L.N."/>
        </authorList>
    </citation>
    <scope>NUCLEOTIDE SEQUENCE</scope>
    <source>
        <strain evidence="9">VOC-14</strain>
        <plasmid evidence="9">pRho-VOC14-L</plasmid>
    </source>
</reference>
<dbReference type="SUPFAM" id="SSF51395">
    <property type="entry name" value="FMN-linked oxidoreductases"/>
    <property type="match status" value="1"/>
</dbReference>
<keyword evidence="9" id="KW-0614">Plasmid</keyword>
<geneLocation type="plasmid" evidence="9 11">
    <name>pRho-VOC14-L</name>
</geneLocation>
<dbReference type="Gene3D" id="3.20.20.70">
    <property type="entry name" value="Aldolase class I"/>
    <property type="match status" value="1"/>
</dbReference>
<keyword evidence="3" id="KW-0288">FMN</keyword>
<dbReference type="PANTHER" id="PTHR43303:SF4">
    <property type="entry name" value="NADPH DEHYDROGENASE C23G7.10C-RELATED"/>
    <property type="match status" value="1"/>
</dbReference>
<evidence type="ECO:0000256" key="2">
    <source>
        <dbReference type="ARBA" id="ARBA00022630"/>
    </source>
</evidence>
<evidence type="ECO:0000256" key="5">
    <source>
        <dbReference type="ARBA" id="ARBA00023002"/>
    </source>
</evidence>
<dbReference type="Pfam" id="PF00724">
    <property type="entry name" value="Oxidored_FMN"/>
    <property type="match status" value="1"/>
</dbReference>
<evidence type="ECO:0000256" key="3">
    <source>
        <dbReference type="ARBA" id="ARBA00022643"/>
    </source>
</evidence>
<gene>
    <name evidence="8" type="ORF">O4328_44515</name>
    <name evidence="9" type="ORF">Q5707_42535</name>
</gene>
<protein>
    <submittedName>
        <fullName evidence="9">NADH:flavin oxidoreductase/NADH oxidase</fullName>
    </submittedName>
</protein>
<dbReference type="PANTHER" id="PTHR43303">
    <property type="entry name" value="NADPH DEHYDROGENASE C23G7.10C-RELATED"/>
    <property type="match status" value="1"/>
</dbReference>
<evidence type="ECO:0000313" key="9">
    <source>
        <dbReference type="EMBL" id="WLF52109.1"/>
    </source>
</evidence>
<dbReference type="CDD" id="cd02932">
    <property type="entry name" value="OYE_YqiM_FMN"/>
    <property type="match status" value="1"/>
</dbReference>
<keyword evidence="4" id="KW-0521">NADP</keyword>
<keyword evidence="5" id="KW-0560">Oxidoreductase</keyword>
<dbReference type="EMBL" id="CP130956">
    <property type="protein sequence ID" value="WLF52109.1"/>
    <property type="molecule type" value="Genomic_DNA"/>
</dbReference>
<dbReference type="GO" id="GO:0003959">
    <property type="term" value="F:NADPH dehydrogenase activity"/>
    <property type="evidence" value="ECO:0007669"/>
    <property type="project" value="InterPro"/>
</dbReference>
<evidence type="ECO:0000256" key="6">
    <source>
        <dbReference type="SAM" id="MobiDB-lite"/>
    </source>
</evidence>
<feature type="domain" description="NADH:flavin oxidoreductase/NADH oxidase N-terminal" evidence="7">
    <location>
        <begin position="4"/>
        <end position="347"/>
    </location>
</feature>
<name>A0AAX3YUG6_RHOOP</name>
<proteinExistence type="predicted"/>
<dbReference type="EMBL" id="JAPWIS010000058">
    <property type="protein sequence ID" value="MCZ4590597.1"/>
    <property type="molecule type" value="Genomic_DNA"/>
</dbReference>
<dbReference type="AlphaFoldDB" id="A0AAX3YUG6"/>
<dbReference type="InterPro" id="IPR044152">
    <property type="entry name" value="YqjM-like"/>
</dbReference>
<evidence type="ECO:0000259" key="7">
    <source>
        <dbReference type="Pfam" id="PF00724"/>
    </source>
</evidence>
<keyword evidence="10" id="KW-1185">Reference proteome</keyword>
<comment type="cofactor">
    <cofactor evidence="1">
        <name>FMN</name>
        <dbReference type="ChEBI" id="CHEBI:58210"/>
    </cofactor>
</comment>
<sequence length="385" mass="41779">MSHLFTPLTLRDLTIAHRAWMSPMMQFAAVPDGPETGTVTDWHLQHLGSRAVAGAALIMVEATAITPDGRSSDYDLGLWNDHQAHSLRRLTTFLRDQGTVPGIQLVHAGRKGSTGLPWPDHDRQQNTWPTVSASSLPFGQLPTPAELTLTDITTIVDSFAAAAQRAATAGFQVLELHGAHGYLIHQFLSPHSNTRTDHYGGTFENRIRFALDVVTAVRQVWPQHLPLFFRVSATDWLAGDTHDTRHGWTADDTVALAAHLERLGVDLVDVSTGGSAPDALIPVGPGYQVPFATRIRRETRVPTAAVGLITEPQQAEDIIALGQADAVFLGRVLLRNPAWISQAASQLGHTLPHPPQYQRAFRPPAPAHPATHAPIPNVKPSVSLP</sequence>